<comment type="caution">
    <text evidence="2">The sequence shown here is derived from an EMBL/GenBank/DDBJ whole genome shotgun (WGS) entry which is preliminary data.</text>
</comment>
<dbReference type="EMBL" id="WIWV01000009">
    <property type="protein sequence ID" value="KAF7719007.1"/>
    <property type="molecule type" value="Genomic_DNA"/>
</dbReference>
<feature type="region of interest" description="Disordered" evidence="1">
    <location>
        <begin position="582"/>
        <end position="650"/>
    </location>
</feature>
<accession>A0A8J8WB07</accession>
<dbReference type="SUPFAM" id="SSF52047">
    <property type="entry name" value="RNI-like"/>
    <property type="match status" value="1"/>
</dbReference>
<protein>
    <submittedName>
        <fullName evidence="2">Uncharacterized protein</fullName>
    </submittedName>
</protein>
<feature type="compositionally biased region" description="Acidic residues" evidence="1">
    <location>
        <begin position="677"/>
        <end position="694"/>
    </location>
</feature>
<proteinExistence type="predicted"/>
<dbReference type="Gene3D" id="3.80.10.10">
    <property type="entry name" value="Ribonuclease Inhibitor"/>
    <property type="match status" value="1"/>
</dbReference>
<feature type="compositionally biased region" description="Low complexity" evidence="1">
    <location>
        <begin position="618"/>
        <end position="631"/>
    </location>
</feature>
<feature type="region of interest" description="Disordered" evidence="1">
    <location>
        <begin position="1"/>
        <end position="163"/>
    </location>
</feature>
<feature type="region of interest" description="Disordered" evidence="1">
    <location>
        <begin position="664"/>
        <end position="701"/>
    </location>
</feature>
<organism evidence="2 3">
    <name type="scientific">Penicillium ucsense</name>
    <dbReference type="NCBI Taxonomy" id="2839758"/>
    <lineage>
        <taxon>Eukaryota</taxon>
        <taxon>Fungi</taxon>
        <taxon>Dikarya</taxon>
        <taxon>Ascomycota</taxon>
        <taxon>Pezizomycotina</taxon>
        <taxon>Eurotiomycetes</taxon>
        <taxon>Eurotiomycetidae</taxon>
        <taxon>Eurotiales</taxon>
        <taxon>Aspergillaceae</taxon>
        <taxon>Penicillium</taxon>
    </lineage>
</organism>
<gene>
    <name evidence="2" type="ORF">PECM_008514</name>
</gene>
<keyword evidence="3" id="KW-1185">Reference proteome</keyword>
<reference evidence="2" key="1">
    <citation type="journal article" date="2020" name="Front. Microbiol.">
        <title>Gene regulatory networks of Penicillium echinulatum 2HH and Penicillium oxalicum 114-2 inferred by a computational biology approach.</title>
        <authorList>
            <person name="Lenz A.R."/>
            <person name="Galan-Vasquez E."/>
            <person name="Balbinot E."/>
            <person name="De Abreu F.P."/>
            <person name="De Oliveira N.S."/>
            <person name="Da Rosa L.O."/>
            <person name="De Avila E Silva S."/>
            <person name="Camassola M."/>
            <person name="Dillon A.J.P."/>
            <person name="Perez-Rueda E."/>
        </authorList>
    </citation>
    <scope>NUCLEOTIDE SEQUENCE</scope>
    <source>
        <strain evidence="2">S1M29</strain>
    </source>
</reference>
<name>A0A8J8WB07_9EURO</name>
<sequence length="701" mass="79454">MSDTRGARQARPTRPVRSTRARIQTYHEGSSSEEEIGPSQNLSVQPPTNRHISLRPRTATGKRRVYREETSDTDSSLPSFESDPNEEVGEQLVQLSQDRRTFPRRAVRETGSNGPPAVATRHAEGSGPSNATRSKRRATAERKSPGNKGITKPPKKRGRPSANENELIVPGVIPPWSTLPYQLLFDIFLRASHPVVDEQAMQRSKSVKWLLDVGLLCRSFLEPALAALFHAPPLVPPSKSFGLLSLLSRPQTSTVINYPVKVKELHVEAESVLLYKGGPRLGWFNLSELITLVPGVKSIRLFHKDDHIIGLPDYNVRLSKWQYPESLFQAMDESGTTLHHWEWNGRFMDSQDILPYMFEKHQRASFQQLKHLRLLHIGVSSPVDVPDGVDPVSRVVNQLQHLQTLELIECPCVDGKMMSGLPKTLRSLTITNCDSVFSFSMDACLKACGQGLQELNLRHNRHLNMSFAANLAQYCPNLQTFRMDISIRDWSSYHDTEPHFDDLLAEQEIPTWPGALQEIELLQLRRLTGTTAESFFVSLVDAGPNMPDLRRLTITAMVKLSWRDRANFREKWIRNLESTFQRYSVPPDPNRRSLRKRTLKPSQPAGNNETVRPKPGDSESSAASKRQSSRLAQRRDSASHPPHPQGHDHIRQGMCDVVNIRIDNQRPTDTQFKETDFLDDELSGDEDWTGDDWEPAERNSW</sequence>
<evidence type="ECO:0000313" key="2">
    <source>
        <dbReference type="EMBL" id="KAF7719007.1"/>
    </source>
</evidence>
<feature type="compositionally biased region" description="Polar residues" evidence="1">
    <location>
        <begin position="40"/>
        <end position="51"/>
    </location>
</feature>
<dbReference type="Proteomes" id="UP000631181">
    <property type="component" value="Unassembled WGS sequence"/>
</dbReference>
<feature type="compositionally biased region" description="Polar residues" evidence="1">
    <location>
        <begin position="600"/>
        <end position="610"/>
    </location>
</feature>
<dbReference type="AlphaFoldDB" id="A0A8J8WB07"/>
<evidence type="ECO:0000313" key="3">
    <source>
        <dbReference type="Proteomes" id="UP000631181"/>
    </source>
</evidence>
<dbReference type="InterPro" id="IPR032675">
    <property type="entry name" value="LRR_dom_sf"/>
</dbReference>
<dbReference type="OrthoDB" id="5395390at2759"/>
<evidence type="ECO:0000256" key="1">
    <source>
        <dbReference type="SAM" id="MobiDB-lite"/>
    </source>
</evidence>
<feature type="compositionally biased region" description="Basic and acidic residues" evidence="1">
    <location>
        <begin position="664"/>
        <end position="676"/>
    </location>
</feature>